<evidence type="ECO:0000313" key="3">
    <source>
        <dbReference type="Proteomes" id="UP000294545"/>
    </source>
</evidence>
<keyword evidence="3" id="KW-1185">Reference proteome</keyword>
<protein>
    <submittedName>
        <fullName evidence="2">Uncharacterized protein</fullName>
    </submittedName>
</protein>
<sequence length="60" mass="6872">MRFESKRSRLDRYPKPTNSVEDLADDLTTILFPLASINLDADTNNNETYTDEGSLNNYES</sequence>
<evidence type="ECO:0000313" key="2">
    <source>
        <dbReference type="EMBL" id="TCK97769.1"/>
    </source>
</evidence>
<comment type="caution">
    <text evidence="2">The sequence shown here is derived from an EMBL/GenBank/DDBJ whole genome shotgun (WGS) entry which is preliminary data.</text>
</comment>
<dbReference type="RefSeq" id="WP_132279087.1">
    <property type="nucleotide sequence ID" value="NZ_SMGQ01000011.1"/>
</dbReference>
<dbReference type="AlphaFoldDB" id="A0A4R1N4B2"/>
<feature type="region of interest" description="Disordered" evidence="1">
    <location>
        <begin position="41"/>
        <end position="60"/>
    </location>
</feature>
<dbReference type="Proteomes" id="UP000294545">
    <property type="component" value="Unassembled WGS sequence"/>
</dbReference>
<name>A0A4R1N4B2_9FIRM</name>
<reference evidence="2 3" key="1">
    <citation type="submission" date="2019-03" db="EMBL/GenBank/DDBJ databases">
        <title>Genomic Encyclopedia of Type Strains, Phase IV (KMG-IV): sequencing the most valuable type-strain genomes for metagenomic binning, comparative biology and taxonomic classification.</title>
        <authorList>
            <person name="Goeker M."/>
        </authorList>
    </citation>
    <scope>NUCLEOTIDE SEQUENCE [LARGE SCALE GENOMIC DNA]</scope>
    <source>
        <strain evidence="2 3">DSM 24176</strain>
    </source>
</reference>
<organism evidence="2 3">
    <name type="scientific">Natranaerovirga hydrolytica</name>
    <dbReference type="NCBI Taxonomy" id="680378"/>
    <lineage>
        <taxon>Bacteria</taxon>
        <taxon>Bacillati</taxon>
        <taxon>Bacillota</taxon>
        <taxon>Clostridia</taxon>
        <taxon>Lachnospirales</taxon>
        <taxon>Natranaerovirgaceae</taxon>
        <taxon>Natranaerovirga</taxon>
    </lineage>
</organism>
<dbReference type="EMBL" id="SMGQ01000011">
    <property type="protein sequence ID" value="TCK97769.1"/>
    <property type="molecule type" value="Genomic_DNA"/>
</dbReference>
<accession>A0A4R1N4B2</accession>
<proteinExistence type="predicted"/>
<gene>
    <name evidence="2" type="ORF">EDC19_0171</name>
</gene>
<evidence type="ECO:0000256" key="1">
    <source>
        <dbReference type="SAM" id="MobiDB-lite"/>
    </source>
</evidence>